<dbReference type="EMBL" id="CM042891">
    <property type="protein sequence ID" value="KAI4302855.1"/>
    <property type="molecule type" value="Genomic_DNA"/>
</dbReference>
<proteinExistence type="predicted"/>
<name>A0ACB9L044_9MYRT</name>
<organism evidence="1 2">
    <name type="scientific">Melastoma candidum</name>
    <dbReference type="NCBI Taxonomy" id="119954"/>
    <lineage>
        <taxon>Eukaryota</taxon>
        <taxon>Viridiplantae</taxon>
        <taxon>Streptophyta</taxon>
        <taxon>Embryophyta</taxon>
        <taxon>Tracheophyta</taxon>
        <taxon>Spermatophyta</taxon>
        <taxon>Magnoliopsida</taxon>
        <taxon>eudicotyledons</taxon>
        <taxon>Gunneridae</taxon>
        <taxon>Pentapetalae</taxon>
        <taxon>rosids</taxon>
        <taxon>malvids</taxon>
        <taxon>Myrtales</taxon>
        <taxon>Melastomataceae</taxon>
        <taxon>Melastomatoideae</taxon>
        <taxon>Melastomateae</taxon>
        <taxon>Melastoma</taxon>
    </lineage>
</organism>
<accession>A0ACB9L044</accession>
<gene>
    <name evidence="1" type="ORF">MLD38_038554</name>
</gene>
<keyword evidence="2" id="KW-1185">Reference proteome</keyword>
<reference evidence="2" key="1">
    <citation type="journal article" date="2023" name="Front. Plant Sci.">
        <title>Chromosomal-level genome assembly of Melastoma candidum provides insights into trichome evolution.</title>
        <authorList>
            <person name="Zhong Y."/>
            <person name="Wu W."/>
            <person name="Sun C."/>
            <person name="Zou P."/>
            <person name="Liu Y."/>
            <person name="Dai S."/>
            <person name="Zhou R."/>
        </authorList>
    </citation>
    <scope>NUCLEOTIDE SEQUENCE [LARGE SCALE GENOMIC DNA]</scope>
</reference>
<evidence type="ECO:0000313" key="2">
    <source>
        <dbReference type="Proteomes" id="UP001057402"/>
    </source>
</evidence>
<dbReference type="Proteomes" id="UP001057402">
    <property type="component" value="Chromosome 12"/>
</dbReference>
<comment type="caution">
    <text evidence="1">The sequence shown here is derived from an EMBL/GenBank/DDBJ whole genome shotgun (WGS) entry which is preliminary data.</text>
</comment>
<evidence type="ECO:0000313" key="1">
    <source>
        <dbReference type="EMBL" id="KAI4302855.1"/>
    </source>
</evidence>
<sequence length="108" mass="11431">MKASSALKIMLPVVTVMVAAIFAIGVDSDVPTICGVTVPGLFSCLPAVRTTNNTLPTPGCCDAIRPVHNLTCFCQYKSSPLVKIFSIDIDLALKLPKNCRIKGAPSHC</sequence>
<protein>
    <submittedName>
        <fullName evidence="1">Uncharacterized protein</fullName>
    </submittedName>
</protein>